<protein>
    <recommendedName>
        <fullName evidence="1">Mutator-like transposase domain-containing protein</fullName>
    </recommendedName>
</protein>
<name>A0ABQ9GUM2_9NEOP</name>
<evidence type="ECO:0000259" key="1">
    <source>
        <dbReference type="Pfam" id="PF20700"/>
    </source>
</evidence>
<evidence type="ECO:0000313" key="3">
    <source>
        <dbReference type="Proteomes" id="UP001159363"/>
    </source>
</evidence>
<dbReference type="Pfam" id="PF20700">
    <property type="entry name" value="Mutator"/>
    <property type="match status" value="1"/>
</dbReference>
<gene>
    <name evidence="2" type="ORF">PR048_023642</name>
</gene>
<accession>A0ABQ9GUM2</accession>
<dbReference type="Proteomes" id="UP001159363">
    <property type="component" value="Chromosome 8"/>
</dbReference>
<feature type="domain" description="Mutator-like transposase" evidence="1">
    <location>
        <begin position="2"/>
        <end position="101"/>
    </location>
</feature>
<organism evidence="2 3">
    <name type="scientific">Dryococelus australis</name>
    <dbReference type="NCBI Taxonomy" id="614101"/>
    <lineage>
        <taxon>Eukaryota</taxon>
        <taxon>Metazoa</taxon>
        <taxon>Ecdysozoa</taxon>
        <taxon>Arthropoda</taxon>
        <taxon>Hexapoda</taxon>
        <taxon>Insecta</taxon>
        <taxon>Pterygota</taxon>
        <taxon>Neoptera</taxon>
        <taxon>Polyneoptera</taxon>
        <taxon>Phasmatodea</taxon>
        <taxon>Verophasmatodea</taxon>
        <taxon>Anareolatae</taxon>
        <taxon>Phasmatidae</taxon>
        <taxon>Eurycanthinae</taxon>
        <taxon>Dryococelus</taxon>
    </lineage>
</organism>
<reference evidence="2 3" key="1">
    <citation type="submission" date="2023-02" db="EMBL/GenBank/DDBJ databases">
        <title>LHISI_Scaffold_Assembly.</title>
        <authorList>
            <person name="Stuart O.P."/>
            <person name="Cleave R."/>
            <person name="Magrath M.J.L."/>
            <person name="Mikheyev A.S."/>
        </authorList>
    </citation>
    <scope>NUCLEOTIDE SEQUENCE [LARGE SCALE GENOMIC DNA]</scope>
    <source>
        <strain evidence="2">Daus_M_001</strain>
        <tissue evidence="2">Leg muscle</tissue>
    </source>
</reference>
<sequence>MDVNRSPVCGTMYTGRGHAQLEEIMSAMNIPTVSAKTFRKYHDDMCEGYEATTLNEIMLAAKEEARLAVAVGDVDRNGVTIKTVIADASGSKHSHRTNYSALS</sequence>
<keyword evidence="3" id="KW-1185">Reference proteome</keyword>
<evidence type="ECO:0000313" key="2">
    <source>
        <dbReference type="EMBL" id="KAJ8875743.1"/>
    </source>
</evidence>
<dbReference type="InterPro" id="IPR049012">
    <property type="entry name" value="Mutator_transp_dom"/>
</dbReference>
<proteinExistence type="predicted"/>
<comment type="caution">
    <text evidence="2">The sequence shown here is derived from an EMBL/GenBank/DDBJ whole genome shotgun (WGS) entry which is preliminary data.</text>
</comment>
<dbReference type="EMBL" id="JARBHB010000009">
    <property type="protein sequence ID" value="KAJ8875743.1"/>
    <property type="molecule type" value="Genomic_DNA"/>
</dbReference>